<evidence type="ECO:0000256" key="1">
    <source>
        <dbReference type="ARBA" id="ARBA00004651"/>
    </source>
</evidence>
<feature type="region of interest" description="Disordered" evidence="6">
    <location>
        <begin position="217"/>
        <end position="305"/>
    </location>
</feature>
<sequence>METRAPQQPSARWARRLLGYCLRHRADLLLAFGAAVVGAVATAVLPLVLRHVVDGVAAGTTASLVPWTILLAGLGAVRFACGFTRRYHSGRLSLGVQYDLRNDGFAALLRLGGAQQDDLRTGQVVSRSISDITLIQTLLQFLPNLTGNVLMFLFSLVCMALLSPLLTVVALIIGPLLWLIALHSRRILFPANWHAQQEAAEVASTVEAVDSADPYRTRRHVVEAGSDRGPGPAAYDRRRRPPADHRRPRRPGGGPRCGNRRGDRHPCRTPRRAGPVPPSVAGLRTGRPTGHGRSTEDQRTRQGECTMTEYRNLGRTGVKVSPLCLGTMMFGARGNTDHADSVRIIHHALDSGINFVDTADVYSAGESETIVGKALSGGRRDNVVLATKFHGSLGSDPNEQGNSRRWIIREVENSLRRLSTDWIDLYQVHRPEPDTDFDETLGALTHLVQQGKIRYIGTSTFEPSAIVEGQWIAERRGRERVVAEQPPYSLLTRGIEREVLPVAQRYGLGVLSWSPLAGGWLSGRYRKGAEQPASSRAERQAARFDIAAPENAAKLEAADALARLAEEAGVTLVQLALAFVLEHPAITSAIIGPRTFEQLESQLGADKIRLSRDVLDRIDEIVPPGTNLSSRDAGYTPPSLTDSALRRRP</sequence>
<dbReference type="AlphaFoldDB" id="A0A7W0DJP4"/>
<dbReference type="InterPro" id="IPR036640">
    <property type="entry name" value="ABC1_TM_sf"/>
</dbReference>
<dbReference type="GO" id="GO:0005886">
    <property type="term" value="C:plasma membrane"/>
    <property type="evidence" value="ECO:0007669"/>
    <property type="project" value="UniProtKB-SubCell"/>
</dbReference>
<name>A0A7W0DJP4_9ACTN</name>
<evidence type="ECO:0000256" key="2">
    <source>
        <dbReference type="ARBA" id="ARBA00022692"/>
    </source>
</evidence>
<feature type="domain" description="ABC transmembrane type-1" evidence="8">
    <location>
        <begin position="29"/>
        <end position="207"/>
    </location>
</feature>
<evidence type="ECO:0000313" key="10">
    <source>
        <dbReference type="Proteomes" id="UP000545761"/>
    </source>
</evidence>
<evidence type="ECO:0000256" key="6">
    <source>
        <dbReference type="SAM" id="MobiDB-lite"/>
    </source>
</evidence>
<comment type="subcellular location">
    <subcellularLocation>
        <location evidence="1">Cell membrane</location>
        <topology evidence="1">Multi-pass membrane protein</topology>
    </subcellularLocation>
</comment>
<keyword evidence="3 7" id="KW-1133">Transmembrane helix</keyword>
<dbReference type="GO" id="GO:0005524">
    <property type="term" value="F:ATP binding"/>
    <property type="evidence" value="ECO:0007669"/>
    <property type="project" value="InterPro"/>
</dbReference>
<evidence type="ECO:0000259" key="8">
    <source>
        <dbReference type="PROSITE" id="PS50929"/>
    </source>
</evidence>
<evidence type="ECO:0000313" key="9">
    <source>
        <dbReference type="EMBL" id="MBA2945609.1"/>
    </source>
</evidence>
<dbReference type="SUPFAM" id="SSF51430">
    <property type="entry name" value="NAD(P)-linked oxidoreductase"/>
    <property type="match status" value="1"/>
</dbReference>
<keyword evidence="2 7" id="KW-0812">Transmembrane</keyword>
<dbReference type="PANTHER" id="PTHR43364">
    <property type="entry name" value="NADH-SPECIFIC METHYLGLYOXAL REDUCTASE-RELATED"/>
    <property type="match status" value="1"/>
</dbReference>
<evidence type="ECO:0000256" key="7">
    <source>
        <dbReference type="SAM" id="Phobius"/>
    </source>
</evidence>
<feature type="transmembrane region" description="Helical" evidence="7">
    <location>
        <begin position="28"/>
        <end position="49"/>
    </location>
</feature>
<protein>
    <submittedName>
        <fullName evidence="9">Aldo/keto reductase</fullName>
    </submittedName>
</protein>
<feature type="transmembrane region" description="Helical" evidence="7">
    <location>
        <begin position="149"/>
        <end position="180"/>
    </location>
</feature>
<dbReference type="InterPro" id="IPR011527">
    <property type="entry name" value="ABC1_TM_dom"/>
</dbReference>
<dbReference type="CDD" id="cd19087">
    <property type="entry name" value="AKR_AKR12A1_B1_C1"/>
    <property type="match status" value="1"/>
</dbReference>
<dbReference type="PANTHER" id="PTHR43364:SF4">
    <property type="entry name" value="NAD(P)-LINKED OXIDOREDUCTASE SUPERFAMILY PROTEIN"/>
    <property type="match status" value="1"/>
</dbReference>
<evidence type="ECO:0000256" key="3">
    <source>
        <dbReference type="ARBA" id="ARBA00022989"/>
    </source>
</evidence>
<feature type="region of interest" description="Disordered" evidence="6">
    <location>
        <begin position="621"/>
        <end position="649"/>
    </location>
</feature>
<dbReference type="GO" id="GO:0140359">
    <property type="term" value="F:ABC-type transporter activity"/>
    <property type="evidence" value="ECO:0007669"/>
    <property type="project" value="InterPro"/>
</dbReference>
<dbReference type="SUPFAM" id="SSF90123">
    <property type="entry name" value="ABC transporter transmembrane region"/>
    <property type="match status" value="1"/>
</dbReference>
<dbReference type="GO" id="GO:0016491">
    <property type="term" value="F:oxidoreductase activity"/>
    <property type="evidence" value="ECO:0007669"/>
    <property type="project" value="UniProtKB-KW"/>
</dbReference>
<dbReference type="Pfam" id="PF00248">
    <property type="entry name" value="Aldo_ket_red"/>
    <property type="match status" value="1"/>
</dbReference>
<dbReference type="Gene3D" id="3.20.20.100">
    <property type="entry name" value="NADP-dependent oxidoreductase domain"/>
    <property type="match status" value="1"/>
</dbReference>
<keyword evidence="4" id="KW-0560">Oxidoreductase</keyword>
<dbReference type="EMBL" id="JACEHE010000003">
    <property type="protein sequence ID" value="MBA2945609.1"/>
    <property type="molecule type" value="Genomic_DNA"/>
</dbReference>
<dbReference type="InterPro" id="IPR020471">
    <property type="entry name" value="AKR"/>
</dbReference>
<organism evidence="9 10">
    <name type="scientific">Streptomyces himalayensis subsp. himalayensis</name>
    <dbReference type="NCBI Taxonomy" id="2756131"/>
    <lineage>
        <taxon>Bacteria</taxon>
        <taxon>Bacillati</taxon>
        <taxon>Actinomycetota</taxon>
        <taxon>Actinomycetes</taxon>
        <taxon>Kitasatosporales</taxon>
        <taxon>Streptomycetaceae</taxon>
        <taxon>Streptomyces</taxon>
        <taxon>Streptomyces himalayensis</taxon>
    </lineage>
</organism>
<dbReference type="PROSITE" id="PS50929">
    <property type="entry name" value="ABC_TM1F"/>
    <property type="match status" value="1"/>
</dbReference>
<dbReference type="Proteomes" id="UP000545761">
    <property type="component" value="Unassembled WGS sequence"/>
</dbReference>
<evidence type="ECO:0000256" key="4">
    <source>
        <dbReference type="ARBA" id="ARBA00023002"/>
    </source>
</evidence>
<dbReference type="FunFam" id="3.20.20.100:FF:000004">
    <property type="entry name" value="Oxidoreductase, aldo/keto reductase"/>
    <property type="match status" value="1"/>
</dbReference>
<reference evidence="9 10" key="1">
    <citation type="submission" date="2020-07" db="EMBL/GenBank/DDBJ databases">
        <title>Streptomyces isolated from Indian soil.</title>
        <authorList>
            <person name="Mandal S."/>
            <person name="Maiti P.K."/>
        </authorList>
    </citation>
    <scope>NUCLEOTIDE SEQUENCE [LARGE SCALE GENOMIC DNA]</scope>
    <source>
        <strain evidence="9 10">PSKA28</strain>
    </source>
</reference>
<dbReference type="InterPro" id="IPR050523">
    <property type="entry name" value="AKR_Detox_Biosynth"/>
</dbReference>
<dbReference type="InterPro" id="IPR036812">
    <property type="entry name" value="NAD(P)_OxRdtase_dom_sf"/>
</dbReference>
<keyword evidence="5 7" id="KW-0472">Membrane</keyword>
<dbReference type="GO" id="GO:0005829">
    <property type="term" value="C:cytosol"/>
    <property type="evidence" value="ECO:0007669"/>
    <property type="project" value="TreeGrafter"/>
</dbReference>
<accession>A0A7W0DJP4</accession>
<dbReference type="InterPro" id="IPR023210">
    <property type="entry name" value="NADP_OxRdtase_dom"/>
</dbReference>
<proteinExistence type="predicted"/>
<feature type="transmembrane region" description="Helical" evidence="7">
    <location>
        <begin position="61"/>
        <end position="81"/>
    </location>
</feature>
<dbReference type="Gene3D" id="1.20.1560.10">
    <property type="entry name" value="ABC transporter type 1, transmembrane domain"/>
    <property type="match status" value="1"/>
</dbReference>
<dbReference type="PRINTS" id="PR00069">
    <property type="entry name" value="ALDKETRDTASE"/>
</dbReference>
<evidence type="ECO:0000256" key="5">
    <source>
        <dbReference type="ARBA" id="ARBA00023136"/>
    </source>
</evidence>
<feature type="compositionally biased region" description="Basic and acidic residues" evidence="6">
    <location>
        <begin position="293"/>
        <end position="302"/>
    </location>
</feature>
<dbReference type="Pfam" id="PF00664">
    <property type="entry name" value="ABC_membrane"/>
    <property type="match status" value="1"/>
</dbReference>
<feature type="compositionally biased region" description="Basic and acidic residues" evidence="6">
    <location>
        <begin position="217"/>
        <end position="226"/>
    </location>
</feature>
<comment type="caution">
    <text evidence="9">The sequence shown here is derived from an EMBL/GenBank/DDBJ whole genome shotgun (WGS) entry which is preliminary data.</text>
</comment>
<gene>
    <name evidence="9" type="ORF">H1D24_07200</name>
</gene>